<accession>A0A1F4XPW5</accession>
<organism evidence="3 4">
    <name type="scientific">Candidatus Abawacabacteria bacterium RIFCSPHIGHO2_01_FULL_46_8</name>
    <dbReference type="NCBI Taxonomy" id="1817815"/>
    <lineage>
        <taxon>Bacteria</taxon>
        <taxon>Candidatus Abawacaibacteriota</taxon>
    </lineage>
</organism>
<evidence type="ECO:0000256" key="2">
    <source>
        <dbReference type="ARBA" id="ARBA00022679"/>
    </source>
</evidence>
<dbReference type="InterPro" id="IPR004629">
    <property type="entry name" value="WecG_TagA_CpsF"/>
</dbReference>
<sequence>MLDVPIDAVTLTDVIQKIEQIICSKEGEKLRVATPNPEFIVRSVQDERFARTLKSAGLRIADGSGLIWASYYLQLPWRGYFIALGEIFYYGFSLIFAPQLCYRYLPMRTTGVDLAYYLAETAAKKGWKMFLLGAAAGVAEQTKAVLEQRYPEIQITGTYAGSPHPAEAAAIRQRIDASQADILLVAYGAPKQDFWLEENLAQLETVKVGIGVGGTLDFIAGRVKRAPALLRHLHLEWLWRLVLQPWRLLRISKATLYFVYLVYQERVKQRRTVPINAKIR</sequence>
<evidence type="ECO:0008006" key="5">
    <source>
        <dbReference type="Google" id="ProtNLM"/>
    </source>
</evidence>
<name>A0A1F4XPW5_9BACT</name>
<gene>
    <name evidence="3" type="ORF">A2788_01435</name>
</gene>
<reference evidence="3 4" key="1">
    <citation type="journal article" date="2016" name="Nat. Commun.">
        <title>Thousands of microbial genomes shed light on interconnected biogeochemical processes in an aquifer system.</title>
        <authorList>
            <person name="Anantharaman K."/>
            <person name="Brown C.T."/>
            <person name="Hug L.A."/>
            <person name="Sharon I."/>
            <person name="Castelle C.J."/>
            <person name="Probst A.J."/>
            <person name="Thomas B.C."/>
            <person name="Singh A."/>
            <person name="Wilkins M.J."/>
            <person name="Karaoz U."/>
            <person name="Brodie E.L."/>
            <person name="Williams K.H."/>
            <person name="Hubbard S.S."/>
            <person name="Banfield J.F."/>
        </authorList>
    </citation>
    <scope>NUCLEOTIDE SEQUENCE [LARGE SCALE GENOMIC DNA]</scope>
</reference>
<proteinExistence type="predicted"/>
<dbReference type="NCBIfam" id="TIGR00696">
    <property type="entry name" value="wecG_tagA_cpsF"/>
    <property type="match status" value="1"/>
</dbReference>
<dbReference type="PANTHER" id="PTHR34136:SF1">
    <property type="entry name" value="UDP-N-ACETYL-D-MANNOSAMINURONIC ACID TRANSFERASE"/>
    <property type="match status" value="1"/>
</dbReference>
<evidence type="ECO:0000256" key="1">
    <source>
        <dbReference type="ARBA" id="ARBA00022676"/>
    </source>
</evidence>
<protein>
    <recommendedName>
        <fullName evidence="5">Glycosyltransferase</fullName>
    </recommendedName>
</protein>
<keyword evidence="1" id="KW-0328">Glycosyltransferase</keyword>
<keyword evidence="2" id="KW-0808">Transferase</keyword>
<evidence type="ECO:0000313" key="4">
    <source>
        <dbReference type="Proteomes" id="UP000177521"/>
    </source>
</evidence>
<dbReference type="PANTHER" id="PTHR34136">
    <property type="match status" value="1"/>
</dbReference>
<dbReference type="CDD" id="cd06533">
    <property type="entry name" value="Glyco_transf_WecG_TagA"/>
    <property type="match status" value="1"/>
</dbReference>
<dbReference type="EMBL" id="MEWS01000001">
    <property type="protein sequence ID" value="OGC83053.1"/>
    <property type="molecule type" value="Genomic_DNA"/>
</dbReference>
<dbReference type="AlphaFoldDB" id="A0A1F4XPW5"/>
<dbReference type="Pfam" id="PF03808">
    <property type="entry name" value="Glyco_tran_WecG"/>
    <property type="match status" value="1"/>
</dbReference>
<evidence type="ECO:0000313" key="3">
    <source>
        <dbReference type="EMBL" id="OGC83053.1"/>
    </source>
</evidence>
<dbReference type="Proteomes" id="UP000177521">
    <property type="component" value="Unassembled WGS sequence"/>
</dbReference>
<dbReference type="GO" id="GO:0016758">
    <property type="term" value="F:hexosyltransferase activity"/>
    <property type="evidence" value="ECO:0007669"/>
    <property type="project" value="TreeGrafter"/>
</dbReference>
<comment type="caution">
    <text evidence="3">The sequence shown here is derived from an EMBL/GenBank/DDBJ whole genome shotgun (WGS) entry which is preliminary data.</text>
</comment>